<reference evidence="1 2" key="1">
    <citation type="journal article" date="2024" name="J Genomics">
        <title>Draft genome sequencing and assembly of Favolaschia claudopus CIRM-BRFM 2984 isolated from oak limbs.</title>
        <authorList>
            <person name="Navarro D."/>
            <person name="Drula E."/>
            <person name="Chaduli D."/>
            <person name="Cazenave R."/>
            <person name="Ahrendt S."/>
            <person name="Wang J."/>
            <person name="Lipzen A."/>
            <person name="Daum C."/>
            <person name="Barry K."/>
            <person name="Grigoriev I.V."/>
            <person name="Favel A."/>
            <person name="Rosso M.N."/>
            <person name="Martin F."/>
        </authorList>
    </citation>
    <scope>NUCLEOTIDE SEQUENCE [LARGE SCALE GENOMIC DNA]</scope>
    <source>
        <strain evidence="1 2">CIRM-BRFM 2984</strain>
    </source>
</reference>
<name>A0AAW0AV76_9AGAR</name>
<proteinExistence type="predicted"/>
<keyword evidence="2" id="KW-1185">Reference proteome</keyword>
<protein>
    <recommendedName>
        <fullName evidence="3">C2H2-type domain-containing protein</fullName>
    </recommendedName>
</protein>
<gene>
    <name evidence="1" type="ORF">R3P38DRAFT_3360649</name>
</gene>
<comment type="caution">
    <text evidence="1">The sequence shown here is derived from an EMBL/GenBank/DDBJ whole genome shotgun (WGS) entry which is preliminary data.</text>
</comment>
<dbReference type="EMBL" id="JAWWNJ010000048">
    <property type="protein sequence ID" value="KAK7017189.1"/>
    <property type="molecule type" value="Genomic_DNA"/>
</dbReference>
<dbReference type="Proteomes" id="UP001362999">
    <property type="component" value="Unassembled WGS sequence"/>
</dbReference>
<accession>A0AAW0AV76</accession>
<organism evidence="1 2">
    <name type="scientific">Favolaschia claudopus</name>
    <dbReference type="NCBI Taxonomy" id="2862362"/>
    <lineage>
        <taxon>Eukaryota</taxon>
        <taxon>Fungi</taxon>
        <taxon>Dikarya</taxon>
        <taxon>Basidiomycota</taxon>
        <taxon>Agaricomycotina</taxon>
        <taxon>Agaricomycetes</taxon>
        <taxon>Agaricomycetidae</taxon>
        <taxon>Agaricales</taxon>
        <taxon>Marasmiineae</taxon>
        <taxon>Mycenaceae</taxon>
        <taxon>Favolaschia</taxon>
    </lineage>
</organism>
<evidence type="ECO:0000313" key="1">
    <source>
        <dbReference type="EMBL" id="KAK7017189.1"/>
    </source>
</evidence>
<sequence>MAPQDENDFQNFPSESETFLELGFKMWFPESFENRAVGVARFEDLDPQGHLNAIGGNDAALATYIEGPALESAGPESTQYDSWEDFHGFGAEYDLRTDPDFSAFCNVTDAILAEQSASLLLSSPDVEAPPMFSGMPLVDIAHDDSATPYIPDEETIALLNEIDPYCYTLPPELVPNPAAPYDEVTPYQSTELSSSTASIYPASYAADGGMGVSEYASHSDVSSIPHSIPVPDSSRDSLPPLSRQVIFSTHHSGRSPVGSCAASGSITLEQVEQRMADARSTIHALAPVQCMWDPALCSEFVTPEDMYIHLGTAHQVATSGLTKVVCKWSSSSGGACGDTVQASSLRKHITSKKHLNPTVKCYSCGHVYARLEALKDHLVGRVQPKRQRTTGGAGKK</sequence>
<evidence type="ECO:0000313" key="2">
    <source>
        <dbReference type="Proteomes" id="UP001362999"/>
    </source>
</evidence>
<evidence type="ECO:0008006" key="3">
    <source>
        <dbReference type="Google" id="ProtNLM"/>
    </source>
</evidence>
<dbReference type="AlphaFoldDB" id="A0AAW0AV76"/>